<keyword evidence="3" id="KW-1185">Reference proteome</keyword>
<proteinExistence type="predicted"/>
<gene>
    <name evidence="2" type="ORF">SAMN05192573_101369</name>
</gene>
<evidence type="ECO:0008006" key="4">
    <source>
        <dbReference type="Google" id="ProtNLM"/>
    </source>
</evidence>
<keyword evidence="1" id="KW-0472">Membrane</keyword>
<dbReference type="RefSeq" id="WP_091162605.1">
    <property type="nucleotide sequence ID" value="NZ_FNCG01000001.1"/>
</dbReference>
<protein>
    <recommendedName>
        <fullName evidence="4">DoxX family protein</fullName>
    </recommendedName>
</protein>
<dbReference type="AlphaFoldDB" id="A0A1G7NW18"/>
<evidence type="ECO:0000256" key="1">
    <source>
        <dbReference type="SAM" id="Phobius"/>
    </source>
</evidence>
<keyword evidence="1" id="KW-1133">Transmembrane helix</keyword>
<evidence type="ECO:0000313" key="2">
    <source>
        <dbReference type="EMBL" id="SDF78161.1"/>
    </source>
</evidence>
<reference evidence="3" key="1">
    <citation type="submission" date="2016-10" db="EMBL/GenBank/DDBJ databases">
        <authorList>
            <person name="Varghese N."/>
            <person name="Submissions S."/>
        </authorList>
    </citation>
    <scope>NUCLEOTIDE SEQUENCE [LARGE SCALE GENOMIC DNA]</scope>
    <source>
        <strain evidence="3">Gh-67</strain>
    </source>
</reference>
<feature type="transmembrane region" description="Helical" evidence="1">
    <location>
        <begin position="240"/>
        <end position="260"/>
    </location>
</feature>
<dbReference type="STRING" id="551996.SAMN05192573_101369"/>
<accession>A0A1G7NW18</accession>
<organism evidence="2 3">
    <name type="scientific">Mucilaginibacter gossypii</name>
    <dbReference type="NCBI Taxonomy" id="551996"/>
    <lineage>
        <taxon>Bacteria</taxon>
        <taxon>Pseudomonadati</taxon>
        <taxon>Bacteroidota</taxon>
        <taxon>Sphingobacteriia</taxon>
        <taxon>Sphingobacteriales</taxon>
        <taxon>Sphingobacteriaceae</taxon>
        <taxon>Mucilaginibacter</taxon>
    </lineage>
</organism>
<evidence type="ECO:0000313" key="3">
    <source>
        <dbReference type="Proteomes" id="UP000199705"/>
    </source>
</evidence>
<dbReference type="Proteomes" id="UP000199705">
    <property type="component" value="Unassembled WGS sequence"/>
</dbReference>
<dbReference type="EMBL" id="FNCG01000001">
    <property type="protein sequence ID" value="SDF78161.1"/>
    <property type="molecule type" value="Genomic_DNA"/>
</dbReference>
<feature type="transmembrane region" description="Helical" evidence="1">
    <location>
        <begin position="143"/>
        <end position="164"/>
    </location>
</feature>
<sequence length="271" mass="30476">MRSLTNDQKIYHTLRLAVAMCFIGHGCFGIITKQIWCNYFGVVGIGKEMAYTLMPYVGTVDILMGISMLVYPTRAIAAWLVVWGLATASMRPLSGEPFAEFIERAGNYGAPFALLLVQGGFPLGKKQWLARMDDNVSINAETLAKVITWLRVFAFLLLIGHGWLNLIQKQGLLSQYHTLGFAEPAKTAQFVGLFEVLAALTVLIRPFKNILLVFIIWKISSELFYPKYEMFEWVERGGSYGVLLALWFAVKKAPAGYILWPFKHTSHLRAS</sequence>
<keyword evidence="1" id="KW-0812">Transmembrane</keyword>
<name>A0A1G7NW18_9SPHI</name>